<dbReference type="PANTHER" id="PTHR12215">
    <property type="entry name" value="PHOSPHOPANTETHEINE TRANSFERASE"/>
    <property type="match status" value="1"/>
</dbReference>
<dbReference type="InterPro" id="IPR008278">
    <property type="entry name" value="4-PPantetheinyl_Trfase_dom"/>
</dbReference>
<sequence length="299" mass="34768">MTLILKAINLVDSNYNLIYSSYKDLLTTNEKYKLSQFAFQNDKFTFITGRILIRLSVYHILKSKNLIPSEYSNNFKDILEFCNKQAHFLYNSYGKPEFSLEFVEKFGKIHFNISHQWPWVVVGIDTESRIGVDVAFVHTSNMVQLKQLIEELEYQFSKSEIDHLANLVQSDDMETALAVLNCIWTAKEAVSKLLGLGISIEYSNLVVDITDPLSSYTNVTNHVTKEHWCVNMVHIDKEFLVSIASENKLFQNPENYDTNMFNVVFDHCKENGHNERKNNKNKYNNIHVVTWSSLERENN</sequence>
<evidence type="ECO:0000313" key="4">
    <source>
        <dbReference type="EMBL" id="PVU98847.1"/>
    </source>
</evidence>
<evidence type="ECO:0000259" key="3">
    <source>
        <dbReference type="Pfam" id="PF01648"/>
    </source>
</evidence>
<dbReference type="Proteomes" id="UP000245699">
    <property type="component" value="Unassembled WGS sequence"/>
</dbReference>
<dbReference type="InterPro" id="IPR050559">
    <property type="entry name" value="P-Pant_transferase_sf"/>
</dbReference>
<dbReference type="GO" id="GO:0019878">
    <property type="term" value="P:lysine biosynthetic process via aminoadipic acid"/>
    <property type="evidence" value="ECO:0007669"/>
    <property type="project" value="TreeGrafter"/>
</dbReference>
<keyword evidence="5" id="KW-1185">Reference proteome</keyword>
<gene>
    <name evidence="4" type="ORF">BB559_001231</name>
</gene>
<protein>
    <recommendedName>
        <fullName evidence="1">holo-[acyl-carrier-protein] synthase</fullName>
        <ecNumber evidence="1">2.7.8.7</ecNumber>
    </recommendedName>
</protein>
<feature type="domain" description="4'-phosphopantetheinyl transferase" evidence="3">
    <location>
        <begin position="129"/>
        <end position="243"/>
    </location>
</feature>
<dbReference type="AlphaFoldDB" id="A0A2T9Z2N1"/>
<dbReference type="SUPFAM" id="SSF56214">
    <property type="entry name" value="4'-phosphopantetheinyl transferase"/>
    <property type="match status" value="2"/>
</dbReference>
<evidence type="ECO:0000256" key="1">
    <source>
        <dbReference type="ARBA" id="ARBA00013172"/>
    </source>
</evidence>
<accession>A0A2T9Z2N1</accession>
<dbReference type="GO" id="GO:0000287">
    <property type="term" value="F:magnesium ion binding"/>
    <property type="evidence" value="ECO:0007669"/>
    <property type="project" value="InterPro"/>
</dbReference>
<dbReference type="EC" id="2.7.8.7" evidence="1"/>
<evidence type="ECO:0000256" key="2">
    <source>
        <dbReference type="ARBA" id="ARBA00022679"/>
    </source>
</evidence>
<proteinExistence type="predicted"/>
<dbReference type="STRING" id="61424.A0A2T9Z2N1"/>
<keyword evidence="2" id="KW-0808">Transferase</keyword>
<name>A0A2T9Z2N1_9FUNG</name>
<dbReference type="InterPro" id="IPR037143">
    <property type="entry name" value="4-PPantetheinyl_Trfase_dom_sf"/>
</dbReference>
<reference evidence="4 5" key="1">
    <citation type="journal article" date="2018" name="MBio">
        <title>Comparative Genomics Reveals the Core Gene Toolbox for the Fungus-Insect Symbiosis.</title>
        <authorList>
            <person name="Wang Y."/>
            <person name="Stata M."/>
            <person name="Wang W."/>
            <person name="Stajich J.E."/>
            <person name="White M.M."/>
            <person name="Moncalvo J.M."/>
        </authorList>
    </citation>
    <scope>NUCLEOTIDE SEQUENCE [LARGE SCALE GENOMIC DNA]</scope>
    <source>
        <strain evidence="4 5">AUS-77-4</strain>
    </source>
</reference>
<dbReference type="GO" id="GO:0005829">
    <property type="term" value="C:cytosol"/>
    <property type="evidence" value="ECO:0007669"/>
    <property type="project" value="TreeGrafter"/>
</dbReference>
<organism evidence="4 5">
    <name type="scientific">Furculomyces boomerangus</name>
    <dbReference type="NCBI Taxonomy" id="61424"/>
    <lineage>
        <taxon>Eukaryota</taxon>
        <taxon>Fungi</taxon>
        <taxon>Fungi incertae sedis</taxon>
        <taxon>Zoopagomycota</taxon>
        <taxon>Kickxellomycotina</taxon>
        <taxon>Harpellomycetes</taxon>
        <taxon>Harpellales</taxon>
        <taxon>Harpellaceae</taxon>
        <taxon>Furculomyces</taxon>
    </lineage>
</organism>
<dbReference type="Pfam" id="PF01648">
    <property type="entry name" value="ACPS"/>
    <property type="match status" value="1"/>
</dbReference>
<dbReference type="PANTHER" id="PTHR12215:SF10">
    <property type="entry name" value="L-AMINOADIPATE-SEMIALDEHYDE DEHYDROGENASE-PHOSPHOPANTETHEINYL TRANSFERASE"/>
    <property type="match status" value="1"/>
</dbReference>
<evidence type="ECO:0000313" key="5">
    <source>
        <dbReference type="Proteomes" id="UP000245699"/>
    </source>
</evidence>
<dbReference type="EMBL" id="MBFT01000066">
    <property type="protein sequence ID" value="PVU98847.1"/>
    <property type="molecule type" value="Genomic_DNA"/>
</dbReference>
<dbReference type="GO" id="GO:0008897">
    <property type="term" value="F:holo-[acyl-carrier-protein] synthase activity"/>
    <property type="evidence" value="ECO:0007669"/>
    <property type="project" value="UniProtKB-EC"/>
</dbReference>
<dbReference type="OrthoDB" id="26719at2759"/>
<comment type="caution">
    <text evidence="4">The sequence shown here is derived from an EMBL/GenBank/DDBJ whole genome shotgun (WGS) entry which is preliminary data.</text>
</comment>
<dbReference type="Gene3D" id="3.90.470.20">
    <property type="entry name" value="4'-phosphopantetheinyl transferase domain"/>
    <property type="match status" value="2"/>
</dbReference>